<keyword evidence="4 6" id="KW-0067">ATP-binding</keyword>
<proteinExistence type="inferred from homology"/>
<evidence type="ECO:0000259" key="5">
    <source>
        <dbReference type="PROSITE" id="PS50893"/>
    </source>
</evidence>
<dbReference type="PROSITE" id="PS00211">
    <property type="entry name" value="ABC_TRANSPORTER_1"/>
    <property type="match status" value="1"/>
</dbReference>
<evidence type="ECO:0000256" key="2">
    <source>
        <dbReference type="ARBA" id="ARBA00022448"/>
    </source>
</evidence>
<dbReference type="Proteomes" id="UP000070449">
    <property type="component" value="Unassembled WGS sequence"/>
</dbReference>
<dbReference type="EMBL" id="JYPD01000017">
    <property type="protein sequence ID" value="KXK09494.1"/>
    <property type="molecule type" value="Genomic_DNA"/>
</dbReference>
<evidence type="ECO:0000256" key="3">
    <source>
        <dbReference type="ARBA" id="ARBA00022741"/>
    </source>
</evidence>
<sequence length="251" mass="27296">MPKAILLSKKDKNKNSTSPLQQISVDDDSAELIKLINITKTYNLGKPNAFAALKGITLEISKGTFTAIMGPSGSGKSSLMNILGALDVPTSGTYLVNGKEVNSLSDSQLADFRNKTVGFIFQQYNLLPRLTVAENVLLPTLYGSISNPLDKMEELLSKVGLQDKINNKPNQLSGGEMQRVAIARALMMNPSIIMADEPTGNLDTRTSVEIMNLFNEIHKEGNTIILITHEDDIAAHAETTINIRDGLILNE</sequence>
<name>A0A136KJB4_9BACT</name>
<dbReference type="PANTHER" id="PTHR42798:SF6">
    <property type="entry name" value="CELL DIVISION ATP-BINDING PROTEIN FTSE"/>
    <property type="match status" value="1"/>
</dbReference>
<dbReference type="PANTHER" id="PTHR42798">
    <property type="entry name" value="LIPOPROTEIN-RELEASING SYSTEM ATP-BINDING PROTEIN LOLD"/>
    <property type="match status" value="1"/>
</dbReference>
<dbReference type="GO" id="GO:0022857">
    <property type="term" value="F:transmembrane transporter activity"/>
    <property type="evidence" value="ECO:0007669"/>
    <property type="project" value="UniProtKB-ARBA"/>
</dbReference>
<dbReference type="InterPro" id="IPR017911">
    <property type="entry name" value="MacB-like_ATP-bd"/>
</dbReference>
<organism evidence="6 7">
    <name type="scientific">candidate division WS6 bacterium OLB21</name>
    <dbReference type="NCBI Taxonomy" id="1617427"/>
    <lineage>
        <taxon>Bacteria</taxon>
        <taxon>Candidatus Dojkabacteria</taxon>
    </lineage>
</organism>
<dbReference type="SMART" id="SM00382">
    <property type="entry name" value="AAA"/>
    <property type="match status" value="1"/>
</dbReference>
<dbReference type="GO" id="GO:0016887">
    <property type="term" value="F:ATP hydrolysis activity"/>
    <property type="evidence" value="ECO:0007669"/>
    <property type="project" value="InterPro"/>
</dbReference>
<evidence type="ECO:0000256" key="4">
    <source>
        <dbReference type="ARBA" id="ARBA00022840"/>
    </source>
</evidence>
<comment type="similarity">
    <text evidence="1">Belongs to the ABC transporter superfamily.</text>
</comment>
<accession>A0A136KJB4</accession>
<dbReference type="InterPro" id="IPR027417">
    <property type="entry name" value="P-loop_NTPase"/>
</dbReference>
<comment type="caution">
    <text evidence="6">The sequence shown here is derived from an EMBL/GenBank/DDBJ whole genome shotgun (WGS) entry which is preliminary data.</text>
</comment>
<dbReference type="CDD" id="cd03255">
    <property type="entry name" value="ABC_MJ0796_LolCDE_FtsE"/>
    <property type="match status" value="1"/>
</dbReference>
<dbReference type="SUPFAM" id="SSF52540">
    <property type="entry name" value="P-loop containing nucleoside triphosphate hydrolases"/>
    <property type="match status" value="1"/>
</dbReference>
<keyword evidence="3" id="KW-0547">Nucleotide-binding</keyword>
<keyword evidence="2" id="KW-0813">Transport</keyword>
<evidence type="ECO:0000313" key="6">
    <source>
        <dbReference type="EMBL" id="KXK09494.1"/>
    </source>
</evidence>
<dbReference type="GO" id="GO:0005524">
    <property type="term" value="F:ATP binding"/>
    <property type="evidence" value="ECO:0007669"/>
    <property type="project" value="UniProtKB-KW"/>
</dbReference>
<dbReference type="STRING" id="1617427.UZ20_WS6002000543"/>
<gene>
    <name evidence="6" type="primary">macB_2</name>
    <name evidence="6" type="ORF">UZ20_WS6002000543</name>
</gene>
<dbReference type="AlphaFoldDB" id="A0A136KJB4"/>
<dbReference type="InterPro" id="IPR003593">
    <property type="entry name" value="AAA+_ATPase"/>
</dbReference>
<dbReference type="Gene3D" id="3.40.50.300">
    <property type="entry name" value="P-loop containing nucleotide triphosphate hydrolases"/>
    <property type="match status" value="1"/>
</dbReference>
<feature type="domain" description="ABC transporter" evidence="5">
    <location>
        <begin position="33"/>
        <end position="251"/>
    </location>
</feature>
<dbReference type="GO" id="GO:0098796">
    <property type="term" value="C:membrane protein complex"/>
    <property type="evidence" value="ECO:0007669"/>
    <property type="project" value="UniProtKB-ARBA"/>
</dbReference>
<protein>
    <submittedName>
        <fullName evidence="6">Macrolide export ATP-binding/permease protein MacB</fullName>
        <ecNumber evidence="6">3.6.3.-</ecNumber>
    </submittedName>
</protein>
<keyword evidence="6" id="KW-0378">Hydrolase</keyword>
<dbReference type="PROSITE" id="PS50893">
    <property type="entry name" value="ABC_TRANSPORTER_2"/>
    <property type="match status" value="1"/>
</dbReference>
<dbReference type="FunFam" id="3.40.50.300:FF:000032">
    <property type="entry name" value="Export ABC transporter ATP-binding protein"/>
    <property type="match status" value="1"/>
</dbReference>
<reference evidence="6 7" key="1">
    <citation type="submission" date="2015-02" db="EMBL/GenBank/DDBJ databases">
        <title>Improved understanding of the partial-nitritation anammox process through 23 genomes representing the majority of the microbial community.</title>
        <authorList>
            <person name="Speth D.R."/>
            <person name="In T Zandt M."/>
            <person name="Guerrero Cruz S."/>
            <person name="Jetten M.S."/>
            <person name="Dutilh B.E."/>
        </authorList>
    </citation>
    <scope>NUCLEOTIDE SEQUENCE [LARGE SCALE GENOMIC DNA]</scope>
    <source>
        <strain evidence="6">OLB21</strain>
    </source>
</reference>
<dbReference type="Pfam" id="PF00005">
    <property type="entry name" value="ABC_tran"/>
    <property type="match status" value="1"/>
</dbReference>
<dbReference type="InterPro" id="IPR003439">
    <property type="entry name" value="ABC_transporter-like_ATP-bd"/>
</dbReference>
<evidence type="ECO:0000313" key="7">
    <source>
        <dbReference type="Proteomes" id="UP000070449"/>
    </source>
</evidence>
<dbReference type="InterPro" id="IPR017871">
    <property type="entry name" value="ABC_transporter-like_CS"/>
</dbReference>
<dbReference type="EC" id="3.6.3.-" evidence="6"/>
<evidence type="ECO:0000256" key="1">
    <source>
        <dbReference type="ARBA" id="ARBA00005417"/>
    </source>
</evidence>